<feature type="non-terminal residue" evidence="2">
    <location>
        <position position="153"/>
    </location>
</feature>
<dbReference type="InterPro" id="IPR041966">
    <property type="entry name" value="LOTUS-like"/>
</dbReference>
<dbReference type="Proteomes" id="UP001233999">
    <property type="component" value="Unassembled WGS sequence"/>
</dbReference>
<accession>A0AAD8A778</accession>
<reference evidence="2" key="1">
    <citation type="journal article" date="2023" name="IScience">
        <title>Live-bearing cockroach genome reveals convergent evolutionary mechanisms linked to viviparity in insects and beyond.</title>
        <authorList>
            <person name="Fouks B."/>
            <person name="Harrison M.C."/>
            <person name="Mikhailova A.A."/>
            <person name="Marchal E."/>
            <person name="English S."/>
            <person name="Carruthers M."/>
            <person name="Jennings E.C."/>
            <person name="Chiamaka E.L."/>
            <person name="Frigard R.A."/>
            <person name="Pippel M."/>
            <person name="Attardo G.M."/>
            <person name="Benoit J.B."/>
            <person name="Bornberg-Bauer E."/>
            <person name="Tobe S.S."/>
        </authorList>
    </citation>
    <scope>NUCLEOTIDE SEQUENCE</scope>
    <source>
        <strain evidence="2">Stay&amp;Tobe</strain>
    </source>
</reference>
<dbReference type="EMBL" id="JASPKZ010003409">
    <property type="protein sequence ID" value="KAJ9593752.1"/>
    <property type="molecule type" value="Genomic_DNA"/>
</dbReference>
<dbReference type="InterPro" id="IPR025605">
    <property type="entry name" value="OST-HTH/LOTUS_dom"/>
</dbReference>
<dbReference type="AlphaFoldDB" id="A0AAD8A778"/>
<protein>
    <recommendedName>
        <fullName evidence="1">HTH OST-type domain-containing protein</fullName>
    </recommendedName>
</protein>
<reference evidence="2" key="2">
    <citation type="submission" date="2023-05" db="EMBL/GenBank/DDBJ databases">
        <authorList>
            <person name="Fouks B."/>
        </authorList>
    </citation>
    <scope>NUCLEOTIDE SEQUENCE</scope>
    <source>
        <strain evidence="2">Stay&amp;Tobe</strain>
        <tissue evidence="2">Testes</tissue>
    </source>
</reference>
<evidence type="ECO:0000259" key="1">
    <source>
        <dbReference type="PROSITE" id="PS51644"/>
    </source>
</evidence>
<evidence type="ECO:0000313" key="3">
    <source>
        <dbReference type="Proteomes" id="UP001233999"/>
    </source>
</evidence>
<keyword evidence="3" id="KW-1185">Reference proteome</keyword>
<comment type="caution">
    <text evidence="2">The sequence shown here is derived from an EMBL/GenBank/DDBJ whole genome shotgun (WGS) entry which is preliminary data.</text>
</comment>
<organism evidence="2 3">
    <name type="scientific">Diploptera punctata</name>
    <name type="common">Pacific beetle cockroach</name>
    <dbReference type="NCBI Taxonomy" id="6984"/>
    <lineage>
        <taxon>Eukaryota</taxon>
        <taxon>Metazoa</taxon>
        <taxon>Ecdysozoa</taxon>
        <taxon>Arthropoda</taxon>
        <taxon>Hexapoda</taxon>
        <taxon>Insecta</taxon>
        <taxon>Pterygota</taxon>
        <taxon>Neoptera</taxon>
        <taxon>Polyneoptera</taxon>
        <taxon>Dictyoptera</taxon>
        <taxon>Blattodea</taxon>
        <taxon>Blaberoidea</taxon>
        <taxon>Blaberidae</taxon>
        <taxon>Diplopterinae</taxon>
        <taxon>Diploptera</taxon>
    </lineage>
</organism>
<name>A0AAD8A778_DIPPU</name>
<dbReference type="PROSITE" id="PS51644">
    <property type="entry name" value="HTH_OST"/>
    <property type="match status" value="1"/>
</dbReference>
<dbReference type="CDD" id="cd09972">
    <property type="entry name" value="LOTUS_TDRD_OSKAR"/>
    <property type="match status" value="1"/>
</dbReference>
<gene>
    <name evidence="2" type="ORF">L9F63_014725</name>
</gene>
<feature type="domain" description="HTH OST-type" evidence="1">
    <location>
        <begin position="2"/>
        <end position="81"/>
    </location>
</feature>
<sequence length="153" mass="17873">MEHEDTFNIIKSVVVSRKGGIPLSEINDEFKEYVGHDIPFLEMGYRSLAALLMRVPGLIFERTGHRLILQVHDDKTAHINKLVNLQEQSNKENTVPSLVTRNRKHRNQVAEHNYWVNRRMSESKVIDKHHTRTRHGADRTVEYVGTLRITIRQ</sequence>
<dbReference type="Pfam" id="PF12872">
    <property type="entry name" value="OST-HTH"/>
    <property type="match status" value="1"/>
</dbReference>
<evidence type="ECO:0000313" key="2">
    <source>
        <dbReference type="EMBL" id="KAJ9593752.1"/>
    </source>
</evidence>
<dbReference type="Gene3D" id="3.30.420.610">
    <property type="entry name" value="LOTUS domain-like"/>
    <property type="match status" value="1"/>
</dbReference>
<proteinExistence type="predicted"/>